<dbReference type="PANTHER" id="PTHR46889">
    <property type="entry name" value="TRANSPOSASE INSF FOR INSERTION SEQUENCE IS3B-RELATED"/>
    <property type="match status" value="1"/>
</dbReference>
<dbReference type="EMBL" id="CAHP01000058">
    <property type="protein sequence ID" value="CCG43190.1"/>
    <property type="molecule type" value="Genomic_DNA"/>
</dbReference>
<accession>H8FXV2</accession>
<name>H8FXV2_MAGML</name>
<dbReference type="Gene3D" id="3.30.420.10">
    <property type="entry name" value="Ribonuclease H-like superfamily/Ribonuclease H"/>
    <property type="match status" value="1"/>
</dbReference>
<dbReference type="InterPro" id="IPR001584">
    <property type="entry name" value="Integrase_cat-core"/>
</dbReference>
<dbReference type="PANTHER" id="PTHR46889:SF4">
    <property type="entry name" value="TRANSPOSASE INSO FOR INSERTION SEQUENCE ELEMENT IS911B-RELATED"/>
    <property type="match status" value="1"/>
</dbReference>
<feature type="domain" description="Integrase catalytic" evidence="1">
    <location>
        <begin position="29"/>
        <end position="194"/>
    </location>
</feature>
<dbReference type="eggNOG" id="COG2801">
    <property type="taxonomic scope" value="Bacteria"/>
</dbReference>
<dbReference type="InterPro" id="IPR036397">
    <property type="entry name" value="RNaseH_sf"/>
</dbReference>
<evidence type="ECO:0000313" key="3">
    <source>
        <dbReference type="Proteomes" id="UP000004169"/>
    </source>
</evidence>
<dbReference type="AlphaFoldDB" id="H8FXV2"/>
<dbReference type="GO" id="GO:0003676">
    <property type="term" value="F:nucleic acid binding"/>
    <property type="evidence" value="ECO:0007669"/>
    <property type="project" value="InterPro"/>
</dbReference>
<dbReference type="Pfam" id="PF00665">
    <property type="entry name" value="rve"/>
    <property type="match status" value="1"/>
</dbReference>
<evidence type="ECO:0000313" key="2">
    <source>
        <dbReference type="EMBL" id="CCG43190.1"/>
    </source>
</evidence>
<dbReference type="SUPFAM" id="SSF53098">
    <property type="entry name" value="Ribonuclease H-like"/>
    <property type="match status" value="1"/>
</dbReference>
<gene>
    <name evidence="2" type="ORF">PHAMO_610001</name>
</gene>
<organism evidence="2 3">
    <name type="scientific">Magnetospirillum molischianum DSM 120</name>
    <dbReference type="NCBI Taxonomy" id="1150626"/>
    <lineage>
        <taxon>Bacteria</taxon>
        <taxon>Pseudomonadati</taxon>
        <taxon>Pseudomonadota</taxon>
        <taxon>Alphaproteobacteria</taxon>
        <taxon>Rhodospirillales</taxon>
        <taxon>Rhodospirillaceae</taxon>
        <taxon>Magnetospirillum</taxon>
    </lineage>
</organism>
<dbReference type="InterPro" id="IPR012337">
    <property type="entry name" value="RNaseH-like_sf"/>
</dbReference>
<evidence type="ECO:0000259" key="1">
    <source>
        <dbReference type="PROSITE" id="PS50994"/>
    </source>
</evidence>
<dbReference type="PROSITE" id="PS50994">
    <property type="entry name" value="INTEGRASE"/>
    <property type="match status" value="1"/>
</dbReference>
<comment type="caution">
    <text evidence="2">The sequence shown here is derived from an EMBL/GenBank/DDBJ whole genome shotgun (WGS) entry which is preliminary data.</text>
</comment>
<dbReference type="Proteomes" id="UP000004169">
    <property type="component" value="Unassembled WGS sequence"/>
</dbReference>
<dbReference type="STRING" id="1150626.PHAMO_610001"/>
<protein>
    <submittedName>
        <fullName evidence="2">Transposase</fullName>
    </submittedName>
</protein>
<proteinExistence type="predicted"/>
<dbReference type="InterPro" id="IPR050900">
    <property type="entry name" value="Transposase_IS3/IS150/IS904"/>
</dbReference>
<keyword evidence="3" id="KW-1185">Reference proteome</keyword>
<sequence length="243" mass="27869">MYRILAANHEVRERRDQLTHPVYAKPELLATGPNQVWSWDITKLKGPAKWSYFQLYVIIDIFSRCVVGWMLADRESSFLASKLIRETCRRHGIEPGRLTLHADRGPSMTSKVTGHLLADLGITKTHSRPYTSNDNPYSESQFRTMKYRPEFPDRFGSIQDARAFCRQFFDWYNNRHHHSGIGLLTPQQVHSGQAEHLRNQRQIVLDAACARSPERFVRIAPQAPALPAAAWINPPETSHKLAA</sequence>
<dbReference type="GO" id="GO:0015074">
    <property type="term" value="P:DNA integration"/>
    <property type="evidence" value="ECO:0007669"/>
    <property type="project" value="InterPro"/>
</dbReference>
<reference evidence="2 3" key="1">
    <citation type="journal article" date="2012" name="J. Bacteriol.">
        <title>Draft Genome Sequence of the Purple Photosynthetic Bacterium Phaeospirillum molischianum DSM120, a Particularly Versatile Bacterium.</title>
        <authorList>
            <person name="Duquesne K."/>
            <person name="Prima V."/>
            <person name="Ji B."/>
            <person name="Rouy Z."/>
            <person name="Medigue C."/>
            <person name="Talla E."/>
            <person name="Sturgis J.N."/>
        </authorList>
    </citation>
    <scope>NUCLEOTIDE SEQUENCE [LARGE SCALE GENOMIC DNA]</scope>
    <source>
        <strain evidence="3">DSM120</strain>
    </source>
</reference>